<sequence length="867" mass="96870">MPANQRVSTLLTYTLAALSSMTFEVVLGEPERAIWLSCVIGISKVVLALLAGWLLKFSLPTYFSRSEGQDHSLPIISGLVVAILSIELITRAQLGLWLPLELLLLLALQAVMMALVIISGWGNYHGMVAVMSTFLILFSAALGKPWWLQILVLGYLAAGIWWLMGKHWESLHSHLISSSSRKFPRTWLLIVPLLLGLTMLAIPLGYAGVTGSLSGFMPSSGGNGDSSPWARGGVNDGDTVIAGTENVKSFAPIDDAPFMTSHDPSLYDLFDDSYNEPIIPRNQDRAIALPRQFRSTAEQKMAKAQTGGRPFSMLRKSETEKKTLPTNISTDAVAFLVGRVPLHLSLQTFAVFDGVVWQAEAEPSIASMQGTIQTIEGKPWFVLPVETRPMGFDQSELHAIKLVQLDTNAIPSPPGLEAVMIDQLTDATFYRWASPGRLRLDRERLPDLTVIHLQSAPVAEKSLRSSRANFPVGAMQYLGMPDDDHLLRLEELAEQITKPYPRGWSQIAAIRDYVRSHYQLDREVRPPVDCENVPAWFLFDSKRGSDYHFAAATAMLLRAAGYPSRLVTGLYARDDRYDYRLRHTAILQEDVHTWVEIHAGLNWWVTVEPTPGYKVLQPVPTISESIMLAIWWSLQIVWQNFFVLLASFAMASVAFWQRHHLLAEWKAYRWRKSCLQLNREALLEAGKVLSLRFKAASWDKPDSCTLGRWLRQIRRSLDTTVSRIDGLKSASDMNVTLTRTNEKIRTMAPALRELSRLFECFAELHDAALYGPEDCFERLPSAEAQSSLARLKQLDGHWSSWRLKRVLTVLAQESERSQALSEDTNQPCEFTGGTSSGVVISADTRKAAARFGLNQDQLIASAQSINL</sequence>
<keyword evidence="3" id="KW-0012">Acyltransferase</keyword>
<keyword evidence="4" id="KW-1185">Reference proteome</keyword>
<dbReference type="SMART" id="SM00460">
    <property type="entry name" value="TGc"/>
    <property type="match status" value="1"/>
</dbReference>
<dbReference type="SUPFAM" id="SSF54001">
    <property type="entry name" value="Cysteine proteinases"/>
    <property type="match status" value="1"/>
</dbReference>
<dbReference type="GO" id="GO:0003810">
    <property type="term" value="F:protein-glutamine gamma-glutamyltransferase activity"/>
    <property type="evidence" value="ECO:0007669"/>
    <property type="project" value="UniProtKB-EC"/>
</dbReference>
<feature type="transmembrane region" description="Helical" evidence="1">
    <location>
        <begin position="146"/>
        <end position="165"/>
    </location>
</feature>
<feature type="transmembrane region" description="Helical" evidence="1">
    <location>
        <begin position="71"/>
        <end position="90"/>
    </location>
</feature>
<protein>
    <submittedName>
        <fullName evidence="3">Protein-glutamine gamma-glutamyltransferase</fullName>
        <ecNumber evidence="3">2.3.2.13</ecNumber>
    </submittedName>
</protein>
<dbReference type="InterPro" id="IPR052901">
    <property type="entry name" value="Bact_TGase-like"/>
</dbReference>
<dbReference type="EC" id="2.3.2.13" evidence="3"/>
<dbReference type="OrthoDB" id="231513at2"/>
<reference evidence="3 4" key="1">
    <citation type="submission" date="2019-02" db="EMBL/GenBank/DDBJ databases">
        <title>Deep-cultivation of Planctomycetes and their phenomic and genomic characterization uncovers novel biology.</title>
        <authorList>
            <person name="Wiegand S."/>
            <person name="Jogler M."/>
            <person name="Boedeker C."/>
            <person name="Pinto D."/>
            <person name="Vollmers J."/>
            <person name="Rivas-Marin E."/>
            <person name="Kohn T."/>
            <person name="Peeters S.H."/>
            <person name="Heuer A."/>
            <person name="Rast P."/>
            <person name="Oberbeckmann S."/>
            <person name="Bunk B."/>
            <person name="Jeske O."/>
            <person name="Meyerdierks A."/>
            <person name="Storesund J.E."/>
            <person name="Kallscheuer N."/>
            <person name="Luecker S."/>
            <person name="Lage O.M."/>
            <person name="Pohl T."/>
            <person name="Merkel B.J."/>
            <person name="Hornburger P."/>
            <person name="Mueller R.-W."/>
            <person name="Bruemmer F."/>
            <person name="Labrenz M."/>
            <person name="Spormann A.M."/>
            <person name="Op den Camp H."/>
            <person name="Overmann J."/>
            <person name="Amann R."/>
            <person name="Jetten M.S.M."/>
            <person name="Mascher T."/>
            <person name="Medema M.H."/>
            <person name="Devos D.P."/>
            <person name="Kaster A.-K."/>
            <person name="Ovreas L."/>
            <person name="Rohde M."/>
            <person name="Galperin M.Y."/>
            <person name="Jogler C."/>
        </authorList>
    </citation>
    <scope>NUCLEOTIDE SEQUENCE [LARGE SCALE GENOMIC DNA]</scope>
    <source>
        <strain evidence="3 4">Spb1</strain>
    </source>
</reference>
<dbReference type="Gene3D" id="3.10.620.30">
    <property type="match status" value="1"/>
</dbReference>
<dbReference type="KEGG" id="peh:Spb1_30160"/>
<keyword evidence="3" id="KW-0808">Transferase</keyword>
<keyword evidence="1" id="KW-0472">Membrane</keyword>
<evidence type="ECO:0000256" key="1">
    <source>
        <dbReference type="SAM" id="Phobius"/>
    </source>
</evidence>
<dbReference type="InterPro" id="IPR002931">
    <property type="entry name" value="Transglutaminase-like"/>
</dbReference>
<gene>
    <name evidence="3" type="primary">tgpA_3</name>
    <name evidence="3" type="ORF">Spb1_30160</name>
</gene>
<keyword evidence="1" id="KW-1133">Transmembrane helix</keyword>
<feature type="transmembrane region" description="Helical" evidence="1">
    <location>
        <begin position="96"/>
        <end position="117"/>
    </location>
</feature>
<accession>A0A518GR50</accession>
<dbReference type="EMBL" id="CP036299">
    <property type="protein sequence ID" value="QDV31078.1"/>
    <property type="molecule type" value="Genomic_DNA"/>
</dbReference>
<dbReference type="InterPro" id="IPR038765">
    <property type="entry name" value="Papain-like_cys_pep_sf"/>
</dbReference>
<evidence type="ECO:0000259" key="2">
    <source>
        <dbReference type="SMART" id="SM00460"/>
    </source>
</evidence>
<feature type="domain" description="Transglutaminase-like" evidence="2">
    <location>
        <begin position="538"/>
        <end position="611"/>
    </location>
</feature>
<evidence type="ECO:0000313" key="4">
    <source>
        <dbReference type="Proteomes" id="UP000315349"/>
    </source>
</evidence>
<dbReference type="RefSeq" id="WP_145301410.1">
    <property type="nucleotide sequence ID" value="NZ_CP036299.1"/>
</dbReference>
<dbReference type="AlphaFoldDB" id="A0A518GR50"/>
<dbReference type="PANTHER" id="PTHR42736">
    <property type="entry name" value="PROTEIN-GLUTAMINE GAMMA-GLUTAMYLTRANSFERASE"/>
    <property type="match status" value="1"/>
</dbReference>
<feature type="transmembrane region" description="Helical" evidence="1">
    <location>
        <begin position="32"/>
        <end position="59"/>
    </location>
</feature>
<dbReference type="PANTHER" id="PTHR42736:SF1">
    <property type="entry name" value="PROTEIN-GLUTAMINE GAMMA-GLUTAMYLTRANSFERASE"/>
    <property type="match status" value="1"/>
</dbReference>
<keyword evidence="1" id="KW-0812">Transmembrane</keyword>
<proteinExistence type="predicted"/>
<feature type="transmembrane region" description="Helical" evidence="1">
    <location>
        <begin position="186"/>
        <end position="209"/>
    </location>
</feature>
<name>A0A518GR50_9PLAN</name>
<evidence type="ECO:0000313" key="3">
    <source>
        <dbReference type="EMBL" id="QDV31078.1"/>
    </source>
</evidence>
<dbReference type="Pfam" id="PF01841">
    <property type="entry name" value="Transglut_core"/>
    <property type="match status" value="1"/>
</dbReference>
<organism evidence="3 4">
    <name type="scientific">Planctopirus ephydatiae</name>
    <dbReference type="NCBI Taxonomy" id="2528019"/>
    <lineage>
        <taxon>Bacteria</taxon>
        <taxon>Pseudomonadati</taxon>
        <taxon>Planctomycetota</taxon>
        <taxon>Planctomycetia</taxon>
        <taxon>Planctomycetales</taxon>
        <taxon>Planctomycetaceae</taxon>
        <taxon>Planctopirus</taxon>
    </lineage>
</organism>
<dbReference type="Proteomes" id="UP000315349">
    <property type="component" value="Chromosome"/>
</dbReference>